<dbReference type="Proteomes" id="UP000585474">
    <property type="component" value="Unassembled WGS sequence"/>
</dbReference>
<dbReference type="InterPro" id="IPR015793">
    <property type="entry name" value="Pyrv_Knase_brl"/>
</dbReference>
<dbReference type="SUPFAM" id="SSF50800">
    <property type="entry name" value="PK beta-barrel domain-like"/>
    <property type="match status" value="1"/>
</dbReference>
<dbReference type="CDD" id="cd02440">
    <property type="entry name" value="AdoMet_MTases"/>
    <property type="match status" value="1"/>
</dbReference>
<dbReference type="GO" id="GO:0005829">
    <property type="term" value="C:cytosol"/>
    <property type="evidence" value="ECO:0007669"/>
    <property type="project" value="TreeGrafter"/>
</dbReference>
<accession>A0A7J0EC99</accession>
<sequence length="1122" mass="122842">MEGDAGKGLECQKTMVGRVTDDGNAADMAIIPSCCLKAKASDPELEAKCHSTVVSGWFSEPGSCSGKAGKRVYFNNPMWPGEAHSLVVERILYKEKSEYQEILVFESSAYGKVLVLDGIVQLTEKDECVYQEMIAHLPLCSIQSPQNVLVVGGGDGGVLREISRHSSVELIEICEIDKMVIDVSKKFFPELAIGFEDPRVQLHIGDAAEFLRHAPEGKYDAIIVDSSDPVGPAQELVERPFFETIARALRPGGVLCNMAESMWLHTHLIQDMISICRETFKGSVHYAWASVPTYPSGVIGFLICSTEGPPVDFIHPINPIEKIEGALKHRRELRFYNSEEIHTAAFALPSFVKREVRSYLLVDTGIEMMMGASLICTVTTHTALSNAIQTVNPTDLISNNFWGKFTHLPCGVHFKKPVFRDKTVQLLARQKRNPGYRTIVFSILNENGEAGGFSHACADDSMRTASEDNENVMDSQDEVVAVLSQSESGFYQNAVDMGNQGNVLDKLKAIQLHVLAMEQWNASRIKLCHRRYSVSAANLIHHLALKSLDVEQLREDLSSIGLVNLETINSYVLASLSACTQMLENLKSNSLNSSGCMSEENTEKSLDKQKREEFTINIMSKKTSLNQALLLGPLQDGRTTHIMVTVGHEVLESEILVTDLLKTGATIIRINCAHGNPSIWSEIIRRVKISSQMLEKPCRILMDLAGPKLRTGKLETGPCVMKISPKKNASGEVICPAQVWLCPKEAGPLPGNLSPDAVVYVNGQEFLSKLELGDTVKFSDARGQQRKLKISKKFPVFSGIGFMAECSKTAYVQSGTALYVKGKKGKSTAGLVVDVPAAEQFVRLRVGDLLTISRNSSDDKHQSTIATNGAHRITCSSGYLFDSVKPGDPIAFDDGKIWGNIHGTSISEIVVSITHAGQKGTKLGSGKSINIPESNIRFDGLTSKDLMDLNFVAAHADMVGVSFVRDVRDIVVLRQELEKRKLGKLGIVLKIETKGGFEKLPLMLLEAMKSPNPLGVMIARGDLAVECGWERLADIQEEILSISSAAHIPVIWATQVLESLVKSGVPTRAEITDVACGRRASCIMLNKGKHILEAVSTLDTILHGNPMKVKAEVKPLLLSSLR</sequence>
<evidence type="ECO:0000256" key="9">
    <source>
        <dbReference type="RuleBase" id="RU003836"/>
    </source>
</evidence>
<dbReference type="GO" id="GO:0008295">
    <property type="term" value="P:spermidine biosynthetic process"/>
    <property type="evidence" value="ECO:0007669"/>
    <property type="project" value="UniProtKB-KW"/>
</dbReference>
<evidence type="ECO:0000313" key="12">
    <source>
        <dbReference type="Proteomes" id="UP000585474"/>
    </source>
</evidence>
<dbReference type="Gene3D" id="3.40.50.150">
    <property type="entry name" value="Vaccinia Virus protein VP39"/>
    <property type="match status" value="1"/>
</dbReference>
<evidence type="ECO:0000256" key="6">
    <source>
        <dbReference type="ARBA" id="ARBA00023115"/>
    </source>
</evidence>
<dbReference type="FunFam" id="3.40.50.150:FF:000048">
    <property type="entry name" value="Spermidine synthase 1"/>
    <property type="match status" value="1"/>
</dbReference>
<keyword evidence="11" id="KW-0670">Pyruvate</keyword>
<dbReference type="UniPathway" id="UPA00109">
    <property type="reaction ID" value="UER00188"/>
</dbReference>
<dbReference type="PROSITE" id="PS01330">
    <property type="entry name" value="PABS_1"/>
    <property type="match status" value="1"/>
</dbReference>
<dbReference type="OrthoDB" id="1881597at2759"/>
<dbReference type="GO" id="GO:0000287">
    <property type="term" value="F:magnesium ion binding"/>
    <property type="evidence" value="ECO:0007669"/>
    <property type="project" value="InterPro"/>
</dbReference>
<dbReference type="InterPro" id="IPR030374">
    <property type="entry name" value="PABS"/>
</dbReference>
<dbReference type="EMBL" id="BJWL01000003">
    <property type="protein sequence ID" value="GFY84093.1"/>
    <property type="molecule type" value="Genomic_DNA"/>
</dbReference>
<dbReference type="Gene3D" id="3.20.20.60">
    <property type="entry name" value="Phosphoenolpyruvate-binding domains"/>
    <property type="match status" value="2"/>
</dbReference>
<dbReference type="GO" id="GO:0030955">
    <property type="term" value="F:potassium ion binding"/>
    <property type="evidence" value="ECO:0007669"/>
    <property type="project" value="InterPro"/>
</dbReference>
<evidence type="ECO:0000256" key="5">
    <source>
        <dbReference type="ARBA" id="ARBA00023066"/>
    </source>
</evidence>
<dbReference type="PANTHER" id="PTHR11558">
    <property type="entry name" value="SPERMIDINE/SPERMINE SYNTHASE"/>
    <property type="match status" value="1"/>
</dbReference>
<keyword evidence="5" id="KW-0745">Spermidine biosynthesis</keyword>
<comment type="catalytic activity">
    <reaction evidence="7">
        <text>S-adenosyl 3-(methylsulfanyl)propylamine + putrescine = S-methyl-5'-thioadenosine + spermidine + H(+)</text>
        <dbReference type="Rhea" id="RHEA:12721"/>
        <dbReference type="ChEBI" id="CHEBI:15378"/>
        <dbReference type="ChEBI" id="CHEBI:17509"/>
        <dbReference type="ChEBI" id="CHEBI:57443"/>
        <dbReference type="ChEBI" id="CHEBI:57834"/>
        <dbReference type="ChEBI" id="CHEBI:326268"/>
        <dbReference type="EC" id="2.5.1.16"/>
    </reaction>
</comment>
<dbReference type="PROSITE" id="PS51006">
    <property type="entry name" value="PABS_2"/>
    <property type="match status" value="1"/>
</dbReference>
<dbReference type="EC" id="2.5.1.16" evidence="3"/>
<dbReference type="InterPro" id="IPR015806">
    <property type="entry name" value="Pyrv_Knase_insert_dom_sf"/>
</dbReference>
<dbReference type="InterPro" id="IPR015813">
    <property type="entry name" value="Pyrv/PenolPyrv_kinase-like_dom"/>
</dbReference>
<dbReference type="SUPFAM" id="SSF53335">
    <property type="entry name" value="S-adenosyl-L-methionine-dependent methyltransferases"/>
    <property type="match status" value="1"/>
</dbReference>
<name>A0A7J0EC99_9ERIC</name>
<dbReference type="FunFam" id="3.20.20.60:FF:000051">
    <property type="entry name" value="Pyruvate kinase family protein"/>
    <property type="match status" value="1"/>
</dbReference>
<comment type="caution">
    <text evidence="11">The sequence shown here is derived from an EMBL/GenBank/DDBJ whole genome shotgun (WGS) entry which is preliminary data.</text>
</comment>
<dbReference type="InterPro" id="IPR035246">
    <property type="entry name" value="Spermidine_synt_N"/>
</dbReference>
<evidence type="ECO:0000256" key="4">
    <source>
        <dbReference type="ARBA" id="ARBA00022679"/>
    </source>
</evidence>
<dbReference type="Pfam" id="PF17284">
    <property type="entry name" value="Spermine_synt_N"/>
    <property type="match status" value="1"/>
</dbReference>
<keyword evidence="11" id="KW-0418">Kinase</keyword>
<dbReference type="PANTHER" id="PTHR11558:SF25">
    <property type="entry name" value="SPERMINE SYNTHASE"/>
    <property type="match status" value="1"/>
</dbReference>
<protein>
    <recommendedName>
        <fullName evidence="3">spermidine synthase</fullName>
        <ecNumber evidence="3">2.5.1.16</ecNumber>
    </recommendedName>
</protein>
<gene>
    <name evidence="11" type="ORF">Acr_03g0008670</name>
</gene>
<keyword evidence="4 8" id="KW-0808">Transferase</keyword>
<dbReference type="Gene3D" id="2.40.33.10">
    <property type="entry name" value="PK beta-barrel domain-like"/>
    <property type="match status" value="2"/>
</dbReference>
<dbReference type="InterPro" id="IPR037163">
    <property type="entry name" value="Spermidine_synt_N_sf"/>
</dbReference>
<dbReference type="Pfam" id="PF00224">
    <property type="entry name" value="PK"/>
    <property type="match status" value="2"/>
</dbReference>
<evidence type="ECO:0000256" key="1">
    <source>
        <dbReference type="ARBA" id="ARBA00005123"/>
    </source>
</evidence>
<evidence type="ECO:0000313" key="11">
    <source>
        <dbReference type="EMBL" id="GFY84093.1"/>
    </source>
</evidence>
<feature type="active site" description="Proton acceptor" evidence="8">
    <location>
        <position position="225"/>
    </location>
</feature>
<evidence type="ECO:0000256" key="8">
    <source>
        <dbReference type="PROSITE-ProRule" id="PRU00354"/>
    </source>
</evidence>
<dbReference type="InterPro" id="IPR040442">
    <property type="entry name" value="Pyrv_kinase-like_dom_sf"/>
</dbReference>
<dbReference type="AlphaFoldDB" id="A0A7J0EC99"/>
<evidence type="ECO:0000256" key="2">
    <source>
        <dbReference type="ARBA" id="ARBA00007867"/>
    </source>
</evidence>
<feature type="domain" description="PABS" evidence="10">
    <location>
        <begin position="55"/>
        <end position="306"/>
    </location>
</feature>
<keyword evidence="12" id="KW-1185">Reference proteome</keyword>
<reference evidence="11 12" key="1">
    <citation type="submission" date="2019-07" db="EMBL/GenBank/DDBJ databases">
        <title>De Novo Assembly of kiwifruit Actinidia rufa.</title>
        <authorList>
            <person name="Sugita-Konishi S."/>
            <person name="Sato K."/>
            <person name="Mori E."/>
            <person name="Abe Y."/>
            <person name="Kisaki G."/>
            <person name="Hamano K."/>
            <person name="Suezawa K."/>
            <person name="Otani M."/>
            <person name="Fukuda T."/>
            <person name="Manabe T."/>
            <person name="Gomi K."/>
            <person name="Tabuchi M."/>
            <person name="Akimitsu K."/>
            <person name="Kataoka I."/>
        </authorList>
    </citation>
    <scope>NUCLEOTIDE SEQUENCE [LARGE SCALE GENOMIC DNA]</scope>
    <source>
        <strain evidence="12">cv. Fuchu</strain>
    </source>
</reference>
<dbReference type="NCBIfam" id="TIGR00417">
    <property type="entry name" value="speE"/>
    <property type="match status" value="1"/>
</dbReference>
<comment type="similarity">
    <text evidence="2 9">Belongs to the spermidine/spermine synthase family.</text>
</comment>
<evidence type="ECO:0000256" key="3">
    <source>
        <dbReference type="ARBA" id="ARBA00012455"/>
    </source>
</evidence>
<comment type="pathway">
    <text evidence="1">Amine and polyamine biosynthesis; spermidine biosynthesis; spermidine from putrescine: step 1/1.</text>
</comment>
<dbReference type="SUPFAM" id="SSF51621">
    <property type="entry name" value="Phosphoenolpyruvate/pyruvate domain"/>
    <property type="match status" value="1"/>
</dbReference>
<dbReference type="GO" id="GO:0004766">
    <property type="term" value="F:spermidine synthase activity"/>
    <property type="evidence" value="ECO:0007669"/>
    <property type="project" value="UniProtKB-EC"/>
</dbReference>
<dbReference type="GO" id="GO:0004743">
    <property type="term" value="F:pyruvate kinase activity"/>
    <property type="evidence" value="ECO:0007669"/>
    <property type="project" value="InterPro"/>
</dbReference>
<dbReference type="InterPro" id="IPR029063">
    <property type="entry name" value="SAM-dependent_MTases_sf"/>
</dbReference>
<dbReference type="Pfam" id="PF01564">
    <property type="entry name" value="Spermine_synth"/>
    <property type="match status" value="1"/>
</dbReference>
<proteinExistence type="inferred from homology"/>
<dbReference type="HAMAP" id="MF_00198">
    <property type="entry name" value="Spermidine_synth"/>
    <property type="match status" value="1"/>
</dbReference>
<dbReference type="InterPro" id="IPR001045">
    <property type="entry name" value="Spermi_synthase"/>
</dbReference>
<dbReference type="GO" id="GO:0016301">
    <property type="term" value="F:kinase activity"/>
    <property type="evidence" value="ECO:0007669"/>
    <property type="project" value="UniProtKB-KW"/>
</dbReference>
<dbReference type="InterPro" id="IPR030373">
    <property type="entry name" value="PABS_CS"/>
</dbReference>
<evidence type="ECO:0000256" key="7">
    <source>
        <dbReference type="ARBA" id="ARBA00049307"/>
    </source>
</evidence>
<evidence type="ECO:0000259" key="10">
    <source>
        <dbReference type="PROSITE" id="PS51006"/>
    </source>
</evidence>
<dbReference type="Gene3D" id="2.30.140.10">
    <property type="entry name" value="Spermidine synthase, tetramerisation domain"/>
    <property type="match status" value="1"/>
</dbReference>
<dbReference type="NCBIfam" id="NF002010">
    <property type="entry name" value="PRK00811.1"/>
    <property type="match status" value="1"/>
</dbReference>
<keyword evidence="6 8" id="KW-0620">Polyamine biosynthesis</keyword>
<dbReference type="FunFam" id="2.30.140.10:FF:000003">
    <property type="entry name" value="Spermidine synthase 1"/>
    <property type="match status" value="1"/>
</dbReference>
<dbReference type="InterPro" id="IPR011037">
    <property type="entry name" value="Pyrv_Knase-like_insert_dom_sf"/>
</dbReference>
<organism evidence="11 12">
    <name type="scientific">Actinidia rufa</name>
    <dbReference type="NCBI Taxonomy" id="165716"/>
    <lineage>
        <taxon>Eukaryota</taxon>
        <taxon>Viridiplantae</taxon>
        <taxon>Streptophyta</taxon>
        <taxon>Embryophyta</taxon>
        <taxon>Tracheophyta</taxon>
        <taxon>Spermatophyta</taxon>
        <taxon>Magnoliopsida</taxon>
        <taxon>eudicotyledons</taxon>
        <taxon>Gunneridae</taxon>
        <taxon>Pentapetalae</taxon>
        <taxon>asterids</taxon>
        <taxon>Ericales</taxon>
        <taxon>Actinidiaceae</taxon>
        <taxon>Actinidia</taxon>
    </lineage>
</organism>